<feature type="region of interest" description="Disordered" evidence="1">
    <location>
        <begin position="62"/>
        <end position="101"/>
    </location>
</feature>
<organism evidence="3 4">
    <name type="scientific">Kroppenstedtia sanguinis</name>
    <dbReference type="NCBI Taxonomy" id="1380684"/>
    <lineage>
        <taxon>Bacteria</taxon>
        <taxon>Bacillati</taxon>
        <taxon>Bacillota</taxon>
        <taxon>Bacilli</taxon>
        <taxon>Bacillales</taxon>
        <taxon>Thermoactinomycetaceae</taxon>
        <taxon>Kroppenstedtia</taxon>
    </lineage>
</organism>
<comment type="caution">
    <text evidence="3">The sequence shown here is derived from an EMBL/GenBank/DDBJ whole genome shotgun (WGS) entry which is preliminary data.</text>
</comment>
<evidence type="ECO:0000256" key="1">
    <source>
        <dbReference type="SAM" id="MobiDB-lite"/>
    </source>
</evidence>
<keyword evidence="2" id="KW-1133">Transmembrane helix</keyword>
<dbReference type="RefSeq" id="WP_380167409.1">
    <property type="nucleotide sequence ID" value="NZ_JBHTNU010000025.1"/>
</dbReference>
<protein>
    <submittedName>
        <fullName evidence="3">Uncharacterized protein</fullName>
    </submittedName>
</protein>
<sequence>MNNFQKRWQEWKTQMKVEMEDFLHHLKDEFRRNFHPVKTTLVLAVCGFGILLALWNWVSGEPPEEKKDPGQNQEVPSAQEKGASEPSEEESDTQDYGNEKEARKTVESFLEAYFNFDTESISERPEKAREWITGRLYANLRDMSGARPTYDMQSARLMDIKEIQMDAASNTWQWMGDVKLEIEDGAKKKRQERYRLNLTLEMLNGEWRVSEVVQSSGTEDGNSAE</sequence>
<dbReference type="Proteomes" id="UP001597282">
    <property type="component" value="Unassembled WGS sequence"/>
</dbReference>
<keyword evidence="4" id="KW-1185">Reference proteome</keyword>
<reference evidence="4" key="1">
    <citation type="journal article" date="2019" name="Int. J. Syst. Evol. Microbiol.">
        <title>The Global Catalogue of Microorganisms (GCM) 10K type strain sequencing project: providing services to taxonomists for standard genome sequencing and annotation.</title>
        <authorList>
            <consortium name="The Broad Institute Genomics Platform"/>
            <consortium name="The Broad Institute Genome Sequencing Center for Infectious Disease"/>
            <person name="Wu L."/>
            <person name="Ma J."/>
        </authorList>
    </citation>
    <scope>NUCLEOTIDE SEQUENCE [LARGE SCALE GENOMIC DNA]</scope>
    <source>
        <strain evidence="4">S1</strain>
    </source>
</reference>
<keyword evidence="2" id="KW-0472">Membrane</keyword>
<proteinExistence type="predicted"/>
<keyword evidence="2" id="KW-0812">Transmembrane</keyword>
<name>A0ABW4CCI3_9BACL</name>
<dbReference type="EMBL" id="JBHTNU010000025">
    <property type="protein sequence ID" value="MFD1428472.1"/>
    <property type="molecule type" value="Genomic_DNA"/>
</dbReference>
<evidence type="ECO:0000313" key="4">
    <source>
        <dbReference type="Proteomes" id="UP001597282"/>
    </source>
</evidence>
<accession>A0ABW4CCI3</accession>
<evidence type="ECO:0000313" key="3">
    <source>
        <dbReference type="EMBL" id="MFD1428472.1"/>
    </source>
</evidence>
<feature type="transmembrane region" description="Helical" evidence="2">
    <location>
        <begin position="40"/>
        <end position="58"/>
    </location>
</feature>
<gene>
    <name evidence="3" type="ORF">ACFQ4Y_16350</name>
</gene>
<evidence type="ECO:0000256" key="2">
    <source>
        <dbReference type="SAM" id="Phobius"/>
    </source>
</evidence>